<dbReference type="PANTHER" id="PTHR13505">
    <property type="entry name" value="TRANSMEMBRANE PROTEIN 208"/>
    <property type="match status" value="1"/>
</dbReference>
<keyword evidence="6 7" id="KW-0472">Membrane</keyword>
<dbReference type="Pfam" id="PF05620">
    <property type="entry name" value="TMEM208_SND2"/>
    <property type="match status" value="1"/>
</dbReference>
<evidence type="ECO:0000256" key="3">
    <source>
        <dbReference type="ARBA" id="ARBA00022692"/>
    </source>
</evidence>
<dbReference type="InterPro" id="IPR008506">
    <property type="entry name" value="SND2/TMEM208"/>
</dbReference>
<feature type="transmembrane region" description="Helical" evidence="7">
    <location>
        <begin position="120"/>
        <end position="136"/>
    </location>
</feature>
<comment type="caution">
    <text evidence="8">The sequence shown here is derived from an EMBL/GenBank/DDBJ whole genome shotgun (WGS) entry which is preliminary data.</text>
</comment>
<gene>
    <name evidence="8" type="ORF">ACHAXA_007208</name>
</gene>
<keyword evidence="9" id="KW-1185">Reference proteome</keyword>
<evidence type="ECO:0000313" key="9">
    <source>
        <dbReference type="Proteomes" id="UP001530377"/>
    </source>
</evidence>
<dbReference type="GO" id="GO:0005789">
    <property type="term" value="C:endoplasmic reticulum membrane"/>
    <property type="evidence" value="ECO:0007669"/>
    <property type="project" value="UniProtKB-SubCell"/>
</dbReference>
<feature type="transmembrane region" description="Helical" evidence="7">
    <location>
        <begin position="44"/>
        <end position="62"/>
    </location>
</feature>
<evidence type="ECO:0000256" key="5">
    <source>
        <dbReference type="ARBA" id="ARBA00022989"/>
    </source>
</evidence>
<dbReference type="Proteomes" id="UP001530377">
    <property type="component" value="Unassembled WGS sequence"/>
</dbReference>
<comment type="similarity">
    <text evidence="2">Belongs to the TMEM208 family.</text>
</comment>
<reference evidence="8 9" key="1">
    <citation type="submission" date="2024-10" db="EMBL/GenBank/DDBJ databases">
        <title>Updated reference genomes for cyclostephanoid diatoms.</title>
        <authorList>
            <person name="Roberts W.R."/>
            <person name="Alverson A.J."/>
        </authorList>
    </citation>
    <scope>NUCLEOTIDE SEQUENCE [LARGE SCALE GENOMIC DNA]</scope>
    <source>
        <strain evidence="8 9">AJA228-03</strain>
    </source>
</reference>
<dbReference type="AlphaFoldDB" id="A0ABD3SGC0"/>
<protein>
    <recommendedName>
        <fullName evidence="10">Transmembrane protein 208</fullName>
    </recommendedName>
</protein>
<sequence>MANAAAKKAAAARQSASASYLPIVVVSNACYLLLRFVYLRNSTTAMHCIVAALLVALSFAAYRGILEDHANTIPGGGGGKGRVRVPGGPSDNALAGGASLDLLGLVVLIQYGTVFVSEKMHWLLLLLPVWAIWNLYSNFLGGSTKITGGRGGGGKR</sequence>
<evidence type="ECO:0000256" key="1">
    <source>
        <dbReference type="ARBA" id="ARBA00004477"/>
    </source>
</evidence>
<evidence type="ECO:0008006" key="10">
    <source>
        <dbReference type="Google" id="ProtNLM"/>
    </source>
</evidence>
<organism evidence="8 9">
    <name type="scientific">Cyclostephanos tholiformis</name>
    <dbReference type="NCBI Taxonomy" id="382380"/>
    <lineage>
        <taxon>Eukaryota</taxon>
        <taxon>Sar</taxon>
        <taxon>Stramenopiles</taxon>
        <taxon>Ochrophyta</taxon>
        <taxon>Bacillariophyta</taxon>
        <taxon>Coscinodiscophyceae</taxon>
        <taxon>Thalassiosirophycidae</taxon>
        <taxon>Stephanodiscales</taxon>
        <taxon>Stephanodiscaceae</taxon>
        <taxon>Cyclostephanos</taxon>
    </lineage>
</organism>
<dbReference type="EMBL" id="JALLPB020000035">
    <property type="protein sequence ID" value="KAL3823530.1"/>
    <property type="molecule type" value="Genomic_DNA"/>
</dbReference>
<evidence type="ECO:0000256" key="2">
    <source>
        <dbReference type="ARBA" id="ARBA00009950"/>
    </source>
</evidence>
<proteinExistence type="inferred from homology"/>
<evidence type="ECO:0000313" key="8">
    <source>
        <dbReference type="EMBL" id="KAL3823530.1"/>
    </source>
</evidence>
<feature type="transmembrane region" description="Helical" evidence="7">
    <location>
        <begin position="92"/>
        <end position="114"/>
    </location>
</feature>
<dbReference type="PANTHER" id="PTHR13505:SF7">
    <property type="entry name" value="TRANSMEMBRANE PROTEIN 208"/>
    <property type="match status" value="1"/>
</dbReference>
<accession>A0ABD3SGC0</accession>
<feature type="transmembrane region" description="Helical" evidence="7">
    <location>
        <begin position="20"/>
        <end position="38"/>
    </location>
</feature>
<keyword evidence="4" id="KW-0256">Endoplasmic reticulum</keyword>
<evidence type="ECO:0000256" key="7">
    <source>
        <dbReference type="SAM" id="Phobius"/>
    </source>
</evidence>
<keyword evidence="5 7" id="KW-1133">Transmembrane helix</keyword>
<comment type="subcellular location">
    <subcellularLocation>
        <location evidence="1">Endoplasmic reticulum membrane</location>
        <topology evidence="1">Multi-pass membrane protein</topology>
    </subcellularLocation>
</comment>
<evidence type="ECO:0000256" key="4">
    <source>
        <dbReference type="ARBA" id="ARBA00022824"/>
    </source>
</evidence>
<name>A0ABD3SGC0_9STRA</name>
<evidence type="ECO:0000256" key="6">
    <source>
        <dbReference type="ARBA" id="ARBA00023136"/>
    </source>
</evidence>
<keyword evidence="3 7" id="KW-0812">Transmembrane</keyword>